<evidence type="ECO:0000256" key="3">
    <source>
        <dbReference type="ARBA" id="ARBA00038275"/>
    </source>
</evidence>
<dbReference type="Gene3D" id="1.25.40.10">
    <property type="entry name" value="Tetratricopeptide repeat domain"/>
    <property type="match status" value="1"/>
</dbReference>
<evidence type="ECO:0000313" key="8">
    <source>
        <dbReference type="Proteomes" id="UP001215280"/>
    </source>
</evidence>
<dbReference type="InterPro" id="IPR051966">
    <property type="entry name" value="RPAP3"/>
</dbReference>
<keyword evidence="8" id="KW-1185">Reference proteome</keyword>
<dbReference type="SMART" id="SM00028">
    <property type="entry name" value="TPR"/>
    <property type="match status" value="3"/>
</dbReference>
<feature type="region of interest" description="Disordered" evidence="5">
    <location>
        <begin position="122"/>
        <end position="265"/>
    </location>
</feature>
<proteinExistence type="inferred from homology"/>
<feature type="domain" description="RNA-polymerase II-associated protein 3-like C-terminal" evidence="6">
    <location>
        <begin position="321"/>
        <end position="411"/>
    </location>
</feature>
<dbReference type="PANTHER" id="PTHR46423">
    <property type="entry name" value="RNA POLYMERASE II-ASSOCIATED PROTEIN 3"/>
    <property type="match status" value="1"/>
</dbReference>
<feature type="compositionally biased region" description="Basic and acidic residues" evidence="5">
    <location>
        <begin position="279"/>
        <end position="288"/>
    </location>
</feature>
<dbReference type="EMBL" id="JARJLG010000167">
    <property type="protein sequence ID" value="KAJ7733560.1"/>
    <property type="molecule type" value="Genomic_DNA"/>
</dbReference>
<feature type="compositionally biased region" description="Low complexity" evidence="5">
    <location>
        <begin position="290"/>
        <end position="302"/>
    </location>
</feature>
<comment type="similarity">
    <text evidence="3">Belongs to the RPAP3 family.</text>
</comment>
<dbReference type="PANTHER" id="PTHR46423:SF1">
    <property type="entry name" value="RNA POLYMERASE II-ASSOCIATED PROTEIN 3"/>
    <property type="match status" value="1"/>
</dbReference>
<protein>
    <recommendedName>
        <fullName evidence="4">RNA polymerase II-associated protein 3</fullName>
    </recommendedName>
</protein>
<dbReference type="Proteomes" id="UP001215280">
    <property type="component" value="Unassembled WGS sequence"/>
</dbReference>
<evidence type="ECO:0000256" key="2">
    <source>
        <dbReference type="ARBA" id="ARBA00022803"/>
    </source>
</evidence>
<name>A0AAD7MUG4_9AGAR</name>
<accession>A0AAD7MUG4</accession>
<dbReference type="AlphaFoldDB" id="A0AAD7MUG4"/>
<evidence type="ECO:0000259" key="6">
    <source>
        <dbReference type="Pfam" id="PF13877"/>
    </source>
</evidence>
<dbReference type="GO" id="GO:0101031">
    <property type="term" value="C:protein folding chaperone complex"/>
    <property type="evidence" value="ECO:0007669"/>
    <property type="project" value="TreeGrafter"/>
</dbReference>
<gene>
    <name evidence="7" type="ORF">DFH07DRAFT_967957</name>
</gene>
<dbReference type="InterPro" id="IPR019734">
    <property type="entry name" value="TPR_rpt"/>
</dbReference>
<dbReference type="SUPFAM" id="SSF48452">
    <property type="entry name" value="TPR-like"/>
    <property type="match status" value="1"/>
</dbReference>
<sequence>MAQAAKEKGNAAFKVGDYPTAIGHYSVAIHHDRTDATFPLNRAAAYLKLGKNEDAERDCTAVLTLSKNNVKALFRRAQARAALGKLAEAHDDLTAAAALDPANQPVKEELARVVQLVQATKPKPKTDVVSPTSPAPKRRRVPITIVEPDGRRYPASDAASGSTSKSAAGSTPKTSAGSTPAPKTAAAEKTTLKTKPVVEGAEMNAVPSSPSAPAASKPPPPSTPASSSAQDTPPKPTENPKDPLKPKPASFKDAKTARESRVGGGIFRASGESVLFKREAAGTGKEETEQAAPSAPAESQPAPAVPEPEEDPEITLVKTVPMTLFEFTRAWERAAGAGEKWAVLEKIPPGAFPALFQTSLEPALFVEVVDALGVVLSSSSSVKMDAKKYMHAFARVPRFGTVVRFLSRAERARVRAVWGALGVSSGGTERGEGQGGEVCGRPAQLEEVWGAVWR</sequence>
<evidence type="ECO:0000256" key="5">
    <source>
        <dbReference type="SAM" id="MobiDB-lite"/>
    </source>
</evidence>
<keyword evidence="2" id="KW-0802">TPR repeat</keyword>
<evidence type="ECO:0000313" key="7">
    <source>
        <dbReference type="EMBL" id="KAJ7733560.1"/>
    </source>
</evidence>
<evidence type="ECO:0000256" key="4">
    <source>
        <dbReference type="ARBA" id="ARBA00040133"/>
    </source>
</evidence>
<reference evidence="7" key="1">
    <citation type="submission" date="2023-03" db="EMBL/GenBank/DDBJ databases">
        <title>Massive genome expansion in bonnet fungi (Mycena s.s.) driven by repeated elements and novel gene families across ecological guilds.</title>
        <authorList>
            <consortium name="Lawrence Berkeley National Laboratory"/>
            <person name="Harder C.B."/>
            <person name="Miyauchi S."/>
            <person name="Viragh M."/>
            <person name="Kuo A."/>
            <person name="Thoen E."/>
            <person name="Andreopoulos B."/>
            <person name="Lu D."/>
            <person name="Skrede I."/>
            <person name="Drula E."/>
            <person name="Henrissat B."/>
            <person name="Morin E."/>
            <person name="Kohler A."/>
            <person name="Barry K."/>
            <person name="LaButti K."/>
            <person name="Morin E."/>
            <person name="Salamov A."/>
            <person name="Lipzen A."/>
            <person name="Mereny Z."/>
            <person name="Hegedus B."/>
            <person name="Baldrian P."/>
            <person name="Stursova M."/>
            <person name="Weitz H."/>
            <person name="Taylor A."/>
            <person name="Grigoriev I.V."/>
            <person name="Nagy L.G."/>
            <person name="Martin F."/>
            <person name="Kauserud H."/>
        </authorList>
    </citation>
    <scope>NUCLEOTIDE SEQUENCE</scope>
    <source>
        <strain evidence="7">CBHHK188m</strain>
    </source>
</reference>
<comment type="caution">
    <text evidence="7">The sequence shown here is derived from an EMBL/GenBank/DDBJ whole genome shotgun (WGS) entry which is preliminary data.</text>
</comment>
<dbReference type="InterPro" id="IPR025986">
    <property type="entry name" value="RPAP3-like_C"/>
</dbReference>
<organism evidence="7 8">
    <name type="scientific">Mycena maculata</name>
    <dbReference type="NCBI Taxonomy" id="230809"/>
    <lineage>
        <taxon>Eukaryota</taxon>
        <taxon>Fungi</taxon>
        <taxon>Dikarya</taxon>
        <taxon>Basidiomycota</taxon>
        <taxon>Agaricomycotina</taxon>
        <taxon>Agaricomycetes</taxon>
        <taxon>Agaricomycetidae</taxon>
        <taxon>Agaricales</taxon>
        <taxon>Marasmiineae</taxon>
        <taxon>Mycenaceae</taxon>
        <taxon>Mycena</taxon>
    </lineage>
</organism>
<evidence type="ECO:0000256" key="1">
    <source>
        <dbReference type="ARBA" id="ARBA00022737"/>
    </source>
</evidence>
<feature type="compositionally biased region" description="Basic and acidic residues" evidence="5">
    <location>
        <begin position="238"/>
        <end position="261"/>
    </location>
</feature>
<dbReference type="InterPro" id="IPR011990">
    <property type="entry name" value="TPR-like_helical_dom_sf"/>
</dbReference>
<keyword evidence="1" id="KW-0677">Repeat</keyword>
<feature type="region of interest" description="Disordered" evidence="5">
    <location>
        <begin position="279"/>
        <end position="311"/>
    </location>
</feature>
<feature type="compositionally biased region" description="Low complexity" evidence="5">
    <location>
        <begin position="155"/>
        <end position="195"/>
    </location>
</feature>
<dbReference type="Pfam" id="PF13877">
    <property type="entry name" value="RPAP3_C"/>
    <property type="match status" value="1"/>
</dbReference>